<proteinExistence type="predicted"/>
<evidence type="ECO:0000256" key="4">
    <source>
        <dbReference type="ARBA" id="ARBA00023136"/>
    </source>
</evidence>
<comment type="subcellular location">
    <subcellularLocation>
        <location evidence="1">Membrane</location>
        <topology evidence="1">Multi-pass membrane protein</topology>
    </subcellularLocation>
</comment>
<dbReference type="PANTHER" id="PTHR45689:SF5">
    <property type="entry name" value="I[[H]] CHANNEL, ISOFORM E"/>
    <property type="match status" value="1"/>
</dbReference>
<dbReference type="PANTHER" id="PTHR45689">
    <property type="entry name" value="I[[H]] CHANNEL, ISOFORM E"/>
    <property type="match status" value="1"/>
</dbReference>
<dbReference type="InterPro" id="IPR005821">
    <property type="entry name" value="Ion_trans_dom"/>
</dbReference>
<dbReference type="GO" id="GO:0003254">
    <property type="term" value="P:regulation of membrane depolarization"/>
    <property type="evidence" value="ECO:0007669"/>
    <property type="project" value="TreeGrafter"/>
</dbReference>
<dbReference type="Pfam" id="PF00520">
    <property type="entry name" value="Ion_trans"/>
    <property type="match status" value="1"/>
</dbReference>
<dbReference type="AlphaFoldDB" id="A0A813F880"/>
<feature type="transmembrane region" description="Helical" evidence="6">
    <location>
        <begin position="242"/>
        <end position="261"/>
    </location>
</feature>
<keyword evidence="9" id="KW-1185">Reference proteome</keyword>
<dbReference type="GO" id="GO:0005249">
    <property type="term" value="F:voltage-gated potassium channel activity"/>
    <property type="evidence" value="ECO:0007669"/>
    <property type="project" value="TreeGrafter"/>
</dbReference>
<dbReference type="Gene3D" id="1.10.287.70">
    <property type="match status" value="1"/>
</dbReference>
<evidence type="ECO:0000256" key="6">
    <source>
        <dbReference type="SAM" id="Phobius"/>
    </source>
</evidence>
<feature type="transmembrane region" description="Helical" evidence="6">
    <location>
        <begin position="392"/>
        <end position="412"/>
    </location>
</feature>
<dbReference type="InterPro" id="IPR051413">
    <property type="entry name" value="K/Na_HCN_channel"/>
</dbReference>
<dbReference type="SUPFAM" id="SSF81324">
    <property type="entry name" value="Voltage-gated potassium channels"/>
    <property type="match status" value="1"/>
</dbReference>
<dbReference type="EMBL" id="CAJNNV010022190">
    <property type="protein sequence ID" value="CAE8607908.1"/>
    <property type="molecule type" value="Genomic_DNA"/>
</dbReference>
<evidence type="ECO:0000256" key="1">
    <source>
        <dbReference type="ARBA" id="ARBA00004141"/>
    </source>
</evidence>
<dbReference type="GO" id="GO:0035725">
    <property type="term" value="P:sodium ion transmembrane transport"/>
    <property type="evidence" value="ECO:0007669"/>
    <property type="project" value="TreeGrafter"/>
</dbReference>
<protein>
    <recommendedName>
        <fullName evidence="7">Ion transport domain-containing protein</fullName>
    </recommendedName>
</protein>
<keyword evidence="4 6" id="KW-0472">Membrane</keyword>
<feature type="region of interest" description="Disordered" evidence="5">
    <location>
        <begin position="174"/>
        <end position="198"/>
    </location>
</feature>
<evidence type="ECO:0000313" key="9">
    <source>
        <dbReference type="Proteomes" id="UP000654075"/>
    </source>
</evidence>
<keyword evidence="2 6" id="KW-0812">Transmembrane</keyword>
<feature type="domain" description="Ion transport" evidence="7">
    <location>
        <begin position="243"/>
        <end position="426"/>
    </location>
</feature>
<feature type="compositionally biased region" description="Basic and acidic residues" evidence="5">
    <location>
        <begin position="174"/>
        <end position="187"/>
    </location>
</feature>
<comment type="caution">
    <text evidence="8">The sequence shown here is derived from an EMBL/GenBank/DDBJ whole genome shotgun (WGS) entry which is preliminary data.</text>
</comment>
<evidence type="ECO:0000256" key="5">
    <source>
        <dbReference type="SAM" id="MobiDB-lite"/>
    </source>
</evidence>
<sequence>MFQALLDQALANIARGHEEELRRVTEALCTENASLTRQLARMQMLLSSTSQLPSADAPAKPAPLELPIPEPPRPPFEGMSALFKPHENQAFDLPGAVDQGGRPALPALPEEYRVETEPASTAPVVKRASSVHKTRKISKEIINDLEFIIKGLKFTFTTRMFRRWGNFSKQETVKESELDDPGSERWRPRLGGSPTGLAARPCTRQEGNQLAETIAWFAWIRDANKEDCLNSLVMFPGSNKRLAFEVFGLLLILYDLVWWPAQVFGFASVPFTRAILWLSSAFWAFDLLLSFFVGFTIIDQGLIEMRVSKIAWHYARTWLPMDLSLVLLDWTLNTLILLSHYGVADFGGGAFLEKAKVLRLLRLLRLFKASGFISALSDRIQSETRRILVRVLKLLVFIISIVHLIACSWYGIGINDVEREDTWVKANDLNEKGAVYAYTTAS</sequence>
<dbReference type="GO" id="GO:0098855">
    <property type="term" value="C:HCN channel complex"/>
    <property type="evidence" value="ECO:0007669"/>
    <property type="project" value="TreeGrafter"/>
</dbReference>
<gene>
    <name evidence="8" type="ORF">PGLA1383_LOCUS25812</name>
</gene>
<reference evidence="8" key="1">
    <citation type="submission" date="2021-02" db="EMBL/GenBank/DDBJ databases">
        <authorList>
            <person name="Dougan E. K."/>
            <person name="Rhodes N."/>
            <person name="Thang M."/>
            <person name="Chan C."/>
        </authorList>
    </citation>
    <scope>NUCLEOTIDE SEQUENCE</scope>
</reference>
<feature type="transmembrane region" description="Helical" evidence="6">
    <location>
        <begin position="281"/>
        <end position="302"/>
    </location>
</feature>
<keyword evidence="3 6" id="KW-1133">Transmembrane helix</keyword>
<evidence type="ECO:0000259" key="7">
    <source>
        <dbReference type="Pfam" id="PF00520"/>
    </source>
</evidence>
<evidence type="ECO:0000313" key="8">
    <source>
        <dbReference type="EMBL" id="CAE8607908.1"/>
    </source>
</evidence>
<organism evidence="8 9">
    <name type="scientific">Polarella glacialis</name>
    <name type="common">Dinoflagellate</name>
    <dbReference type="NCBI Taxonomy" id="89957"/>
    <lineage>
        <taxon>Eukaryota</taxon>
        <taxon>Sar</taxon>
        <taxon>Alveolata</taxon>
        <taxon>Dinophyceae</taxon>
        <taxon>Suessiales</taxon>
        <taxon>Suessiaceae</taxon>
        <taxon>Polarella</taxon>
    </lineage>
</organism>
<name>A0A813F880_POLGL</name>
<evidence type="ECO:0000256" key="3">
    <source>
        <dbReference type="ARBA" id="ARBA00022989"/>
    </source>
</evidence>
<feature type="transmembrane region" description="Helical" evidence="6">
    <location>
        <begin position="323"/>
        <end position="343"/>
    </location>
</feature>
<dbReference type="Proteomes" id="UP000654075">
    <property type="component" value="Unassembled WGS sequence"/>
</dbReference>
<evidence type="ECO:0000256" key="2">
    <source>
        <dbReference type="ARBA" id="ARBA00022692"/>
    </source>
</evidence>
<accession>A0A813F880</accession>